<gene>
    <name evidence="2" type="primary">LOC109127379</name>
</gene>
<keyword evidence="1" id="KW-1185">Reference proteome</keyword>
<protein>
    <submittedName>
        <fullName evidence="2">Uncharacterized protein LOC109127379</fullName>
    </submittedName>
</protein>
<organism evidence="1 2">
    <name type="scientific">Camelina sativa</name>
    <name type="common">False flax</name>
    <name type="synonym">Myagrum sativum</name>
    <dbReference type="NCBI Taxonomy" id="90675"/>
    <lineage>
        <taxon>Eukaryota</taxon>
        <taxon>Viridiplantae</taxon>
        <taxon>Streptophyta</taxon>
        <taxon>Embryophyta</taxon>
        <taxon>Tracheophyta</taxon>
        <taxon>Spermatophyta</taxon>
        <taxon>Magnoliopsida</taxon>
        <taxon>eudicotyledons</taxon>
        <taxon>Gunneridae</taxon>
        <taxon>Pentapetalae</taxon>
        <taxon>rosids</taxon>
        <taxon>malvids</taxon>
        <taxon>Brassicales</taxon>
        <taxon>Brassicaceae</taxon>
        <taxon>Camelineae</taxon>
        <taxon>Camelina</taxon>
    </lineage>
</organism>
<proteinExistence type="predicted"/>
<evidence type="ECO:0000313" key="1">
    <source>
        <dbReference type="Proteomes" id="UP000694864"/>
    </source>
</evidence>
<accession>A0ABM1QLB2</accession>
<sequence length="291" mass="32903">MESNSPLKALLFGDDSLFLIKVSLDQASTLKGILADYGDVIGQLINLYKSSITFGNKVEVGVRIQIQEKMGTVKEGGAGSKVELLAYIHEKMKNRMLGWFAQSLSQGGKEILLKVVVMAMQVFAMTCFKLPKNTYEKLTSAMSAFWWDSTEDKRKMHWIGWDKLCLPKHLGGLGFKDIPIFNQALLAKQAWRILQDGNSLVASFVKSRYFEDGEFLTADLGDRPSFAWRSILHGRDLLKRGLRQMIGDGEYTFVWSSRWVLDGVMRAPLMKNIIFDLDLKVNELIDYATLS</sequence>
<dbReference type="RefSeq" id="XP_019087550.1">
    <property type="nucleotide sequence ID" value="XM_019232005.1"/>
</dbReference>
<dbReference type="GeneID" id="109127379"/>
<dbReference type="Proteomes" id="UP000694864">
    <property type="component" value="Chromosome 11"/>
</dbReference>
<reference evidence="1" key="1">
    <citation type="journal article" date="2014" name="Nat. Commun.">
        <title>The emerging biofuel crop Camelina sativa retains a highly undifferentiated hexaploid genome structure.</title>
        <authorList>
            <person name="Kagale S."/>
            <person name="Koh C."/>
            <person name="Nixon J."/>
            <person name="Bollina V."/>
            <person name="Clarke W.E."/>
            <person name="Tuteja R."/>
            <person name="Spillane C."/>
            <person name="Robinson S.J."/>
            <person name="Links M.G."/>
            <person name="Clarke C."/>
            <person name="Higgins E.E."/>
            <person name="Huebert T."/>
            <person name="Sharpe A.G."/>
            <person name="Parkin I.A."/>
        </authorList>
    </citation>
    <scope>NUCLEOTIDE SEQUENCE [LARGE SCALE GENOMIC DNA]</scope>
    <source>
        <strain evidence="1">cv. DH55</strain>
    </source>
</reference>
<name>A0ABM1QLB2_CAMSA</name>
<dbReference type="PANTHER" id="PTHR33116:SF86">
    <property type="entry name" value="REVERSE TRANSCRIPTASE DOMAIN-CONTAINING PROTEIN"/>
    <property type="match status" value="1"/>
</dbReference>
<evidence type="ECO:0000313" key="2">
    <source>
        <dbReference type="RefSeq" id="XP_019087550.1"/>
    </source>
</evidence>
<reference evidence="2" key="2">
    <citation type="submission" date="2025-08" db="UniProtKB">
        <authorList>
            <consortium name="RefSeq"/>
        </authorList>
    </citation>
    <scope>IDENTIFICATION</scope>
    <source>
        <tissue evidence="2">Leaf</tissue>
    </source>
</reference>
<dbReference type="PANTHER" id="PTHR33116">
    <property type="entry name" value="REVERSE TRANSCRIPTASE ZINC-BINDING DOMAIN-CONTAINING PROTEIN-RELATED-RELATED"/>
    <property type="match status" value="1"/>
</dbReference>